<dbReference type="Proteomes" id="UP000595349">
    <property type="component" value="Chromosome"/>
</dbReference>
<dbReference type="InterPro" id="IPR050266">
    <property type="entry name" value="AB_hydrolase_sf"/>
</dbReference>
<dbReference type="SUPFAM" id="SSF53474">
    <property type="entry name" value="alpha/beta-Hydrolases"/>
    <property type="match status" value="1"/>
</dbReference>
<name>A0A7T6ZD86_9BACI</name>
<proteinExistence type="predicted"/>
<protein>
    <submittedName>
        <fullName evidence="2">Alpha/beta hydrolase</fullName>
    </submittedName>
</protein>
<dbReference type="AlphaFoldDB" id="A0A7T6ZD86"/>
<dbReference type="PRINTS" id="PR00111">
    <property type="entry name" value="ABHYDROLASE"/>
</dbReference>
<dbReference type="KEGG" id="scib:HUG20_15245"/>
<sequence length="275" mass="31349">MPYIKLENHTIHYRREGSGPPLILLHGMGNNSRSWADQLQVLRHYYTIIAWDMPGYGYSSDPESEFRSFTKIASVLKKFLDAMELQDVYILGHSMGAAIALELYNLNPNSIKGIILADATRGSAALSSSENYQKMKKRLRAIDTLSPVDLAKQRVKHLLAPNPSRQVQKNAEMIMSEVRPKGYRSAIFSLSNLDQMRLYSLIKVPTLIICGEMDQITPLSESRIIHFHIQESELVTIPETGHLCYQEDPNTFNYQVMVFLRKLEYSHKTVFGLPC</sequence>
<accession>A0A7T6ZD86</accession>
<evidence type="ECO:0000313" key="3">
    <source>
        <dbReference type="Proteomes" id="UP000595349"/>
    </source>
</evidence>
<evidence type="ECO:0000259" key="1">
    <source>
        <dbReference type="Pfam" id="PF00561"/>
    </source>
</evidence>
<keyword evidence="3" id="KW-1185">Reference proteome</keyword>
<dbReference type="PANTHER" id="PTHR43798">
    <property type="entry name" value="MONOACYLGLYCEROL LIPASE"/>
    <property type="match status" value="1"/>
</dbReference>
<evidence type="ECO:0000313" key="2">
    <source>
        <dbReference type="EMBL" id="QQK81117.1"/>
    </source>
</evidence>
<organism evidence="2 3">
    <name type="scientific">Salicibibacter cibi</name>
    <dbReference type="NCBI Taxonomy" id="2743001"/>
    <lineage>
        <taxon>Bacteria</taxon>
        <taxon>Bacillati</taxon>
        <taxon>Bacillota</taxon>
        <taxon>Bacilli</taxon>
        <taxon>Bacillales</taxon>
        <taxon>Bacillaceae</taxon>
        <taxon>Salicibibacter</taxon>
    </lineage>
</organism>
<dbReference type="InterPro" id="IPR029058">
    <property type="entry name" value="AB_hydrolase_fold"/>
</dbReference>
<dbReference type="GO" id="GO:0016020">
    <property type="term" value="C:membrane"/>
    <property type="evidence" value="ECO:0007669"/>
    <property type="project" value="TreeGrafter"/>
</dbReference>
<dbReference type="GO" id="GO:0016787">
    <property type="term" value="F:hydrolase activity"/>
    <property type="evidence" value="ECO:0007669"/>
    <property type="project" value="UniProtKB-KW"/>
</dbReference>
<feature type="domain" description="AB hydrolase-1" evidence="1">
    <location>
        <begin position="20"/>
        <end position="247"/>
    </location>
</feature>
<dbReference type="Pfam" id="PF00561">
    <property type="entry name" value="Abhydrolase_1"/>
    <property type="match status" value="1"/>
</dbReference>
<dbReference type="EMBL" id="CP054706">
    <property type="protein sequence ID" value="QQK81117.1"/>
    <property type="molecule type" value="Genomic_DNA"/>
</dbReference>
<gene>
    <name evidence="2" type="ORF">HUG20_15245</name>
</gene>
<keyword evidence="2" id="KW-0378">Hydrolase</keyword>
<dbReference type="RefSeq" id="WP_200085549.1">
    <property type="nucleotide sequence ID" value="NZ_CP054706.1"/>
</dbReference>
<reference evidence="2 3" key="1">
    <citation type="submission" date="2020-06" db="EMBL/GenBank/DDBJ databases">
        <title>Genomic analysis of Salicibibacter sp. NKC21-4.</title>
        <authorList>
            <person name="Oh Y.J."/>
        </authorList>
    </citation>
    <scope>NUCLEOTIDE SEQUENCE [LARGE SCALE GENOMIC DNA]</scope>
    <source>
        <strain evidence="2 3">NKC21-4</strain>
    </source>
</reference>
<dbReference type="InterPro" id="IPR000073">
    <property type="entry name" value="AB_hydrolase_1"/>
</dbReference>
<dbReference type="PANTHER" id="PTHR43798:SF33">
    <property type="entry name" value="HYDROLASE, PUTATIVE (AFU_ORTHOLOGUE AFUA_2G14860)-RELATED"/>
    <property type="match status" value="1"/>
</dbReference>
<dbReference type="Gene3D" id="3.40.50.1820">
    <property type="entry name" value="alpha/beta hydrolase"/>
    <property type="match status" value="1"/>
</dbReference>